<gene>
    <name evidence="1" type="ORF">MLD38_035498</name>
</gene>
<dbReference type="Proteomes" id="UP001057402">
    <property type="component" value="Chromosome 11"/>
</dbReference>
<keyword evidence="2" id="KW-1185">Reference proteome</keyword>
<reference evidence="2" key="1">
    <citation type="journal article" date="2023" name="Front. Plant Sci.">
        <title>Chromosomal-level genome assembly of Melastoma candidum provides insights into trichome evolution.</title>
        <authorList>
            <person name="Zhong Y."/>
            <person name="Wu W."/>
            <person name="Sun C."/>
            <person name="Zou P."/>
            <person name="Liu Y."/>
            <person name="Dai S."/>
            <person name="Zhou R."/>
        </authorList>
    </citation>
    <scope>NUCLEOTIDE SEQUENCE [LARGE SCALE GENOMIC DNA]</scope>
</reference>
<dbReference type="EMBL" id="CM042890">
    <property type="protein sequence ID" value="KAI4310525.1"/>
    <property type="molecule type" value="Genomic_DNA"/>
</dbReference>
<evidence type="ECO:0000313" key="2">
    <source>
        <dbReference type="Proteomes" id="UP001057402"/>
    </source>
</evidence>
<organism evidence="1 2">
    <name type="scientific">Melastoma candidum</name>
    <dbReference type="NCBI Taxonomy" id="119954"/>
    <lineage>
        <taxon>Eukaryota</taxon>
        <taxon>Viridiplantae</taxon>
        <taxon>Streptophyta</taxon>
        <taxon>Embryophyta</taxon>
        <taxon>Tracheophyta</taxon>
        <taxon>Spermatophyta</taxon>
        <taxon>Magnoliopsida</taxon>
        <taxon>eudicotyledons</taxon>
        <taxon>Gunneridae</taxon>
        <taxon>Pentapetalae</taxon>
        <taxon>rosids</taxon>
        <taxon>malvids</taxon>
        <taxon>Myrtales</taxon>
        <taxon>Melastomataceae</taxon>
        <taxon>Melastomatoideae</taxon>
        <taxon>Melastomateae</taxon>
        <taxon>Melastoma</taxon>
    </lineage>
</organism>
<protein>
    <submittedName>
        <fullName evidence="1">Uncharacterized protein</fullName>
    </submittedName>
</protein>
<evidence type="ECO:0000313" key="1">
    <source>
        <dbReference type="EMBL" id="KAI4310525.1"/>
    </source>
</evidence>
<sequence length="94" mass="10364">MVMNPATAQEMMEASTIWGHQDEGSDSRIRISSYGIKLPEMLAVKEPAKGSHAMSGRVSCRTTCREGSEDVPIQLPLSSCSPSPMRRPKIRQVF</sequence>
<name>A0ACB9LGD3_9MYRT</name>
<accession>A0ACB9LGD3</accession>
<comment type="caution">
    <text evidence="1">The sequence shown here is derived from an EMBL/GenBank/DDBJ whole genome shotgun (WGS) entry which is preliminary data.</text>
</comment>
<proteinExistence type="predicted"/>